<dbReference type="InterPro" id="IPR003837">
    <property type="entry name" value="GatC"/>
</dbReference>
<dbReference type="GO" id="GO:0006450">
    <property type="term" value="P:regulation of translational fidelity"/>
    <property type="evidence" value="ECO:0007669"/>
    <property type="project" value="InterPro"/>
</dbReference>
<dbReference type="Pfam" id="PF02686">
    <property type="entry name" value="GatC"/>
    <property type="match status" value="1"/>
</dbReference>
<dbReference type="Proteomes" id="UP000178404">
    <property type="component" value="Unassembled WGS sequence"/>
</dbReference>
<proteinExistence type="predicted"/>
<dbReference type="Gene3D" id="1.10.20.60">
    <property type="entry name" value="Glu-tRNAGln amidotransferase C subunit, N-terminal domain"/>
    <property type="match status" value="1"/>
</dbReference>
<evidence type="ECO:0000313" key="2">
    <source>
        <dbReference type="Proteomes" id="UP000178404"/>
    </source>
</evidence>
<evidence type="ECO:0000313" key="1">
    <source>
        <dbReference type="EMBL" id="OHB01187.1"/>
    </source>
</evidence>
<dbReference type="AlphaFoldDB" id="A0A1G2TV69"/>
<dbReference type="InterPro" id="IPR036113">
    <property type="entry name" value="Asp/Glu-ADT_sf_sub_c"/>
</dbReference>
<comment type="caution">
    <text evidence="1">The sequence shown here is derived from an EMBL/GenBank/DDBJ whole genome shotgun (WGS) entry which is preliminary data.</text>
</comment>
<reference evidence="1 2" key="1">
    <citation type="journal article" date="2016" name="Nat. Commun.">
        <title>Thousands of microbial genomes shed light on interconnected biogeochemical processes in an aquifer system.</title>
        <authorList>
            <person name="Anantharaman K."/>
            <person name="Brown C.T."/>
            <person name="Hug L.A."/>
            <person name="Sharon I."/>
            <person name="Castelle C.J."/>
            <person name="Probst A.J."/>
            <person name="Thomas B.C."/>
            <person name="Singh A."/>
            <person name="Wilkins M.J."/>
            <person name="Karaoz U."/>
            <person name="Brodie E.L."/>
            <person name="Williams K.H."/>
            <person name="Hubbard S.S."/>
            <person name="Banfield J.F."/>
        </authorList>
    </citation>
    <scope>NUCLEOTIDE SEQUENCE [LARGE SCALE GENOMIC DNA]</scope>
</reference>
<dbReference type="SUPFAM" id="SSF141000">
    <property type="entry name" value="Glu-tRNAGln amidotransferase C subunit"/>
    <property type="match status" value="1"/>
</dbReference>
<accession>A0A1G2TV69</accession>
<protein>
    <recommendedName>
        <fullName evidence="3">Aspartyl/glutamyl-tRNA(Asn/Gln) amidotransferase subunit C</fullName>
    </recommendedName>
</protein>
<evidence type="ECO:0008006" key="3">
    <source>
        <dbReference type="Google" id="ProtNLM"/>
    </source>
</evidence>
<name>A0A1G2TV69_9BACT</name>
<gene>
    <name evidence="1" type="ORF">A3A90_01545</name>
</gene>
<dbReference type="EMBL" id="MHWA01000019">
    <property type="protein sequence ID" value="OHB01187.1"/>
    <property type="molecule type" value="Genomic_DNA"/>
</dbReference>
<organism evidence="1 2">
    <name type="scientific">Candidatus Zambryskibacteria bacterium RIFCSPLOWO2_01_FULL_35_19</name>
    <dbReference type="NCBI Taxonomy" id="1802757"/>
    <lineage>
        <taxon>Bacteria</taxon>
        <taxon>Candidatus Zambryskiibacteriota</taxon>
    </lineage>
</organism>
<sequence>MQDMISKEEIKKLADLARIEVTDEEVENLKSEMGDILDYVKLIQQFHSDESFPKGKVEEGSDIEVGQLHNIMREDENPTESGTYNKELIAEFPKKEGDYLKVKKIL</sequence>